<proteinExistence type="inferred from homology"/>
<dbReference type="Pfam" id="PF13419">
    <property type="entry name" value="HAD_2"/>
    <property type="match status" value="1"/>
</dbReference>
<comment type="similarity">
    <text evidence="1">Belongs to the HAD-like hydrolase superfamily. CbbY/CbbZ/Gph/YieH family.</text>
</comment>
<name>A0A6N3EZ14_9CLOT</name>
<dbReference type="NCBIfam" id="TIGR01549">
    <property type="entry name" value="HAD-SF-IA-v1"/>
    <property type="match status" value="1"/>
</dbReference>
<dbReference type="InterPro" id="IPR036412">
    <property type="entry name" value="HAD-like_sf"/>
</dbReference>
<dbReference type="InterPro" id="IPR041492">
    <property type="entry name" value="HAD_2"/>
</dbReference>
<evidence type="ECO:0000256" key="1">
    <source>
        <dbReference type="ARBA" id="ARBA00006171"/>
    </source>
</evidence>
<gene>
    <name evidence="4" type="ORF">CTLFYP3_02478</name>
</gene>
<evidence type="ECO:0000256" key="3">
    <source>
        <dbReference type="ARBA" id="ARBA00022801"/>
    </source>
</evidence>
<dbReference type="Gene3D" id="1.10.150.240">
    <property type="entry name" value="Putative phosphatase, domain 2"/>
    <property type="match status" value="1"/>
</dbReference>
<dbReference type="EMBL" id="CACRTO010000022">
    <property type="protein sequence ID" value="VYU45010.1"/>
    <property type="molecule type" value="Genomic_DNA"/>
</dbReference>
<accession>A0A6N3EZ14</accession>
<dbReference type="InterPro" id="IPR006439">
    <property type="entry name" value="HAD-SF_hydro_IA"/>
</dbReference>
<dbReference type="Gene3D" id="3.40.50.1000">
    <property type="entry name" value="HAD superfamily/HAD-like"/>
    <property type="match status" value="1"/>
</dbReference>
<dbReference type="InterPro" id="IPR023198">
    <property type="entry name" value="PGP-like_dom2"/>
</dbReference>
<dbReference type="InterPro" id="IPR023214">
    <property type="entry name" value="HAD_sf"/>
</dbReference>
<dbReference type="SUPFAM" id="SSF56784">
    <property type="entry name" value="HAD-like"/>
    <property type="match status" value="1"/>
</dbReference>
<dbReference type="SFLD" id="SFLDS00003">
    <property type="entry name" value="Haloacid_Dehalogenase"/>
    <property type="match status" value="1"/>
</dbReference>
<dbReference type="FunFam" id="3.40.50.1000:FF:000036">
    <property type="entry name" value="HAD family hydrolase"/>
    <property type="match status" value="1"/>
</dbReference>
<dbReference type="NCBIfam" id="TIGR01509">
    <property type="entry name" value="HAD-SF-IA-v3"/>
    <property type="match status" value="1"/>
</dbReference>
<dbReference type="SFLD" id="SFLDG01135">
    <property type="entry name" value="C1.5.6:_HAD__Beta-PGM__Phospha"/>
    <property type="match status" value="1"/>
</dbReference>
<keyword evidence="2" id="KW-0479">Metal-binding</keyword>
<sequence length="224" mass="26184">MNKIQAIIFDMDGVLFDTESIYLKVWKNIFRKYGYIMTEEIYSQVIATGRDNVKRVFLREFGANLPIDKMYLEKDIALREEIEKNLPIKDGVFDILSYLKDEGYRIALATSSDRERMNNHLEKANIRGYFEQIICRDEVEKIKPNPDIYLKVAKKLGVSPENCLVIEDSLAGVKAAYSAGMTVFHVVDFKEADEEIKKYCYKSFNNLYEIKENIILNNKFWERG</sequence>
<dbReference type="GO" id="GO:0016787">
    <property type="term" value="F:hydrolase activity"/>
    <property type="evidence" value="ECO:0007669"/>
    <property type="project" value="UniProtKB-KW"/>
</dbReference>
<dbReference type="PANTHER" id="PTHR18901">
    <property type="entry name" value="2-DEOXYGLUCOSE-6-PHOSPHATE PHOSPHATASE 2"/>
    <property type="match status" value="1"/>
</dbReference>
<evidence type="ECO:0000256" key="2">
    <source>
        <dbReference type="ARBA" id="ARBA00022723"/>
    </source>
</evidence>
<dbReference type="EC" id="3.1.3.-" evidence="4"/>
<evidence type="ECO:0000313" key="4">
    <source>
        <dbReference type="EMBL" id="VYU45010.1"/>
    </source>
</evidence>
<dbReference type="SFLD" id="SFLDG01129">
    <property type="entry name" value="C1.5:_HAD__Beta-PGM__Phosphata"/>
    <property type="match status" value="1"/>
</dbReference>
<dbReference type="PRINTS" id="PR00413">
    <property type="entry name" value="HADHALOGNASE"/>
</dbReference>
<dbReference type="PANTHER" id="PTHR18901:SF38">
    <property type="entry name" value="PSEUDOURIDINE-5'-PHOSPHATASE"/>
    <property type="match status" value="1"/>
</dbReference>
<dbReference type="GO" id="GO:0046872">
    <property type="term" value="F:metal ion binding"/>
    <property type="evidence" value="ECO:0007669"/>
    <property type="project" value="UniProtKB-KW"/>
</dbReference>
<reference evidence="4" key="1">
    <citation type="submission" date="2019-11" db="EMBL/GenBank/DDBJ databases">
        <authorList>
            <person name="Feng L."/>
        </authorList>
    </citation>
    <scope>NUCLEOTIDE SEQUENCE</scope>
    <source>
        <strain evidence="4">CTertiumLFYP3</strain>
    </source>
</reference>
<keyword evidence="3 4" id="KW-0378">Hydrolase</keyword>
<dbReference type="RefSeq" id="WP_156626912.1">
    <property type="nucleotide sequence ID" value="NZ_CACRTO010000022.1"/>
</dbReference>
<protein>
    <submittedName>
        <fullName evidence="4">Phosphorylated carbohydrates phosphatase</fullName>
        <ecNumber evidence="4">3.1.3.-</ecNumber>
    </submittedName>
</protein>
<dbReference type="AlphaFoldDB" id="A0A6N3EZ14"/>
<organism evidence="4">
    <name type="scientific">Clostridium tertium</name>
    <dbReference type="NCBI Taxonomy" id="1559"/>
    <lineage>
        <taxon>Bacteria</taxon>
        <taxon>Bacillati</taxon>
        <taxon>Bacillota</taxon>
        <taxon>Clostridia</taxon>
        <taxon>Eubacteriales</taxon>
        <taxon>Clostridiaceae</taxon>
        <taxon>Clostridium</taxon>
    </lineage>
</organism>